<feature type="domain" description="Integrase catalytic" evidence="2">
    <location>
        <begin position="1464"/>
        <end position="1648"/>
    </location>
</feature>
<protein>
    <recommendedName>
        <fullName evidence="5">Endonuclease</fullName>
    </recommendedName>
</protein>
<dbReference type="PANTHER" id="PTHR47331">
    <property type="entry name" value="PHD-TYPE DOMAIN-CONTAINING PROTEIN"/>
    <property type="match status" value="1"/>
</dbReference>
<dbReference type="SUPFAM" id="SSF53098">
    <property type="entry name" value="Ribonuclease H-like"/>
    <property type="match status" value="1"/>
</dbReference>
<evidence type="ECO:0000313" key="4">
    <source>
        <dbReference type="RefSeq" id="XP_070854474.1"/>
    </source>
</evidence>
<sequence>MVFSPTVLGSYAQLIALPTEDEGQEIWQPDRTREKGSFITLQKERLQNPTRLQQNYKKDAASRKTESYYMKRLQQIESLNAAFETTHQVIICTEGYVKTDYHAKKIAVSFEDLYMETYCFVAEGQRIKFPVTPSSASAPTAVSTVADARVHMPQLPVPKFSGNCVDWPGYYDAFTRLIQQNERLDNIQRVAWDTLIQRYNNPRVVFSNHMNMLYQLPSLSKEKPDDIRSVISAVNVCAAACNTINASLQNGDHWLAHYLTAKLPKETHSAWEHHLGSQTHIPSYKDLEQFLNNRLITLDAIENRNCSGTNKSGSSLDHHPTKRISVHNTHAQPSPPMLRCPHCNGNHILRRCQQFLSLDCYQRKEVVSKSNLCLNCLSKSHMLARCSSVKNCYHCGQRHHSLLHPAAAPSITQAPQPYSPTVSSSQPHIASIMNNDTSPVSPLANPNLQCYSSTASHATRQNILLATARIIVCHPQSGAQATITALIDQGSEATIISEHTVQALQLPRCRIRASIAGVGQTTGQRCNFTARCCIRTSLNPTFNLDVDSAYVMNSLTSHLPNQSFSPQNWKHINGLQLSDPLYYHSKRIDLIIGADLMAGLILPGTRIGNPYEPIAQNSHLGWKILGKFQESIHTLNIRCHQTTLDTESLLKNFCEIESVPSRSLQSDEERWCESFFKETHTRQPNGSFMVRLPFKWHFDPTMALGKSHQVALNRFLQLERRYERDPDKWIRYKEGIEEYFELGQITQAVSSERSTVSTSKKSCRVESCVLPHPAVYKEDSLTTKQRIVFDASAKTSNGRSLNDVLSVGPTLQNDLPAVLLNWRQYRHVFTADIQRMYRCIDVHPDDTQYQRILWRAADGNIKEYCLSTVTFGTASAPFTAIRVVRQLAEDERENYPLAEEVLKHEIYVDDILSGDHTISAAQNKSLQIQNALKSANMELRKWSSNDIALLDSISSSNRSNQTSRSWDSSDTVKTFGMHWLPNQDCFTYKLQASIPTGSTKREILSSIARLFDPLGLIAPILISAKLILKEVTMAHLHSENDRKHLGWDDPVPSSIANKWKKFRVNLEDISKIRIPRSVRYMPDFSHDIQLHAFCDGSTHAYAAAVYMRIPQHDSSFYTTLITAKSKISPTKPLTIPRTELCGAVLATKLTKWVVANNRWKNAQISVTYWTDATIVLHWIKGDVTRWKTFVANRVAYILDHSDSNQWRHVPTADNPADSATRGLSPSEISIFDLWWYGPSWLRQHSSEWPDTEVPNIKFDEQSLEAKSLQIRLHTTQVDINLIERFSTYTKLIRVIAYILRFCHNAQSKKTRSYSQLSPEELDNALRCVVKIVQAETFQSDMHAILAENPLPPKSTLRNLTPFLDDGILRVRGRLKHSNLSFDRKHPIILPQRHFFTELVIQSSHQATLHGGAHLTLAHTRYKFWIPNGRQAVRTILRKCITCFRASPSTGSQLMGDLPVHRVNPPNRPFIATGVVYTGAIEIQAARLRGTSTYKGYIAIFVCLATKAVHLEAVTGLSSEHFLLAFSRFTGRRGPVQHMYSDNGTNFVGANKLLASAQQADRDHATCPTWHFTPPYSPNFGGLWEAGVKSVKHHLKRTVGSHKQTYEELATVLIRIEACLNSRPPCPLAAHFLIGDSLLEPAHCRPQNSSFREQFLSHQNLIRQFWTQWSRDWLSHLQTRPKWCQEKENFKINELVLMKDDQLPPVSILERIHSFEFRYEYKEIYIQSPEQHMYHADFALAGGMFSPTVLGSYAQLIALPTEDEGQEIWQPDRTREKGSENYKLQRPEQHCLLLFCCPLRPIILLKLINEEE</sequence>
<dbReference type="InterPro" id="IPR012337">
    <property type="entry name" value="RNaseH-like_sf"/>
</dbReference>
<dbReference type="PANTHER" id="PTHR47331:SF5">
    <property type="entry name" value="RIBONUCLEASE H"/>
    <property type="match status" value="1"/>
</dbReference>
<keyword evidence="3" id="KW-1185">Reference proteome</keyword>
<dbReference type="Pfam" id="PF17921">
    <property type="entry name" value="Integrase_H2C2"/>
    <property type="match status" value="1"/>
</dbReference>
<dbReference type="GeneID" id="139354107"/>
<reference evidence="4" key="1">
    <citation type="submission" date="2025-08" db="UniProtKB">
        <authorList>
            <consortium name="RefSeq"/>
        </authorList>
    </citation>
    <scope>IDENTIFICATION</scope>
</reference>
<dbReference type="Pfam" id="PF18701">
    <property type="entry name" value="DUF5641"/>
    <property type="match status" value="1"/>
</dbReference>
<dbReference type="InterPro" id="IPR043502">
    <property type="entry name" value="DNA/RNA_pol_sf"/>
</dbReference>
<name>A0ABM4TWY1_DROSZ</name>
<evidence type="ECO:0000259" key="1">
    <source>
        <dbReference type="PROSITE" id="PS50175"/>
    </source>
</evidence>
<dbReference type="Gene3D" id="3.30.420.10">
    <property type="entry name" value="Ribonuclease H-like superfamily/Ribonuclease H"/>
    <property type="match status" value="1"/>
</dbReference>
<dbReference type="Pfam" id="PF05380">
    <property type="entry name" value="Peptidase_A17"/>
    <property type="match status" value="1"/>
</dbReference>
<dbReference type="InterPro" id="IPR040676">
    <property type="entry name" value="DUF5641"/>
</dbReference>
<dbReference type="InterPro" id="IPR036397">
    <property type="entry name" value="RNaseH_sf"/>
</dbReference>
<dbReference type="Pfam" id="PF03564">
    <property type="entry name" value="DUF1759"/>
    <property type="match status" value="1"/>
</dbReference>
<organism evidence="3 4">
    <name type="scientific">Drosophila suzukii</name>
    <name type="common">Spotted-wing drosophila fruit fly</name>
    <dbReference type="NCBI Taxonomy" id="28584"/>
    <lineage>
        <taxon>Eukaryota</taxon>
        <taxon>Metazoa</taxon>
        <taxon>Ecdysozoa</taxon>
        <taxon>Arthropoda</taxon>
        <taxon>Hexapoda</taxon>
        <taxon>Insecta</taxon>
        <taxon>Pterygota</taxon>
        <taxon>Neoptera</taxon>
        <taxon>Endopterygota</taxon>
        <taxon>Diptera</taxon>
        <taxon>Brachycera</taxon>
        <taxon>Muscomorpha</taxon>
        <taxon>Ephydroidea</taxon>
        <taxon>Drosophilidae</taxon>
        <taxon>Drosophila</taxon>
        <taxon>Sophophora</taxon>
    </lineage>
</organism>
<feature type="domain" description="Peptidase A2" evidence="1">
    <location>
        <begin position="483"/>
        <end position="519"/>
    </location>
</feature>
<dbReference type="PROSITE" id="PS50994">
    <property type="entry name" value="INTEGRASE"/>
    <property type="match status" value="1"/>
</dbReference>
<gene>
    <name evidence="4" type="primary">LOC139354107</name>
</gene>
<dbReference type="RefSeq" id="XP_070854474.1">
    <property type="nucleotide sequence ID" value="XM_070998373.1"/>
</dbReference>
<dbReference type="Proteomes" id="UP001652628">
    <property type="component" value="Chromosome 2"/>
</dbReference>
<dbReference type="PROSITE" id="PS50175">
    <property type="entry name" value="ASP_PROT_RETROV"/>
    <property type="match status" value="1"/>
</dbReference>
<dbReference type="Gene3D" id="1.10.340.70">
    <property type="match status" value="1"/>
</dbReference>
<dbReference type="InterPro" id="IPR008042">
    <property type="entry name" value="Retrotrans_Pao"/>
</dbReference>
<dbReference type="SUPFAM" id="SSF56672">
    <property type="entry name" value="DNA/RNA polymerases"/>
    <property type="match status" value="1"/>
</dbReference>
<dbReference type="InterPro" id="IPR001995">
    <property type="entry name" value="Peptidase_A2_cat"/>
</dbReference>
<evidence type="ECO:0000313" key="3">
    <source>
        <dbReference type="Proteomes" id="UP001652628"/>
    </source>
</evidence>
<dbReference type="InterPro" id="IPR005312">
    <property type="entry name" value="DUF1759"/>
</dbReference>
<proteinExistence type="predicted"/>
<dbReference type="InterPro" id="IPR001584">
    <property type="entry name" value="Integrase_cat-core"/>
</dbReference>
<evidence type="ECO:0008006" key="5">
    <source>
        <dbReference type="Google" id="ProtNLM"/>
    </source>
</evidence>
<dbReference type="InterPro" id="IPR041588">
    <property type="entry name" value="Integrase_H2C2"/>
</dbReference>
<evidence type="ECO:0000259" key="2">
    <source>
        <dbReference type="PROSITE" id="PS50994"/>
    </source>
</evidence>
<accession>A0ABM4TWY1</accession>